<evidence type="ECO:0000313" key="3">
    <source>
        <dbReference type="Proteomes" id="UP000800094"/>
    </source>
</evidence>
<feature type="region of interest" description="Disordered" evidence="1">
    <location>
        <begin position="239"/>
        <end position="287"/>
    </location>
</feature>
<dbReference type="EMBL" id="ML987202">
    <property type="protein sequence ID" value="KAF2244944.1"/>
    <property type="molecule type" value="Genomic_DNA"/>
</dbReference>
<gene>
    <name evidence="2" type="ORF">BU26DRAFT_89821</name>
</gene>
<dbReference type="GeneID" id="54589795"/>
<dbReference type="RefSeq" id="XP_033679948.1">
    <property type="nucleotide sequence ID" value="XM_033836465.1"/>
</dbReference>
<feature type="compositionally biased region" description="Basic and acidic residues" evidence="1">
    <location>
        <begin position="1"/>
        <end position="14"/>
    </location>
</feature>
<dbReference type="Proteomes" id="UP000800094">
    <property type="component" value="Unassembled WGS sequence"/>
</dbReference>
<evidence type="ECO:0000313" key="2">
    <source>
        <dbReference type="EMBL" id="KAF2244944.1"/>
    </source>
</evidence>
<organism evidence="2 3">
    <name type="scientific">Trematosphaeria pertusa</name>
    <dbReference type="NCBI Taxonomy" id="390896"/>
    <lineage>
        <taxon>Eukaryota</taxon>
        <taxon>Fungi</taxon>
        <taxon>Dikarya</taxon>
        <taxon>Ascomycota</taxon>
        <taxon>Pezizomycotina</taxon>
        <taxon>Dothideomycetes</taxon>
        <taxon>Pleosporomycetidae</taxon>
        <taxon>Pleosporales</taxon>
        <taxon>Massarineae</taxon>
        <taxon>Trematosphaeriaceae</taxon>
        <taxon>Trematosphaeria</taxon>
    </lineage>
</organism>
<name>A0A6A6I371_9PLEO</name>
<reference evidence="2" key="1">
    <citation type="journal article" date="2020" name="Stud. Mycol.">
        <title>101 Dothideomycetes genomes: a test case for predicting lifestyles and emergence of pathogens.</title>
        <authorList>
            <person name="Haridas S."/>
            <person name="Albert R."/>
            <person name="Binder M."/>
            <person name="Bloem J."/>
            <person name="Labutti K."/>
            <person name="Salamov A."/>
            <person name="Andreopoulos B."/>
            <person name="Baker S."/>
            <person name="Barry K."/>
            <person name="Bills G."/>
            <person name="Bluhm B."/>
            <person name="Cannon C."/>
            <person name="Castanera R."/>
            <person name="Culley D."/>
            <person name="Daum C."/>
            <person name="Ezra D."/>
            <person name="Gonzalez J."/>
            <person name="Henrissat B."/>
            <person name="Kuo A."/>
            <person name="Liang C."/>
            <person name="Lipzen A."/>
            <person name="Lutzoni F."/>
            <person name="Magnuson J."/>
            <person name="Mondo S."/>
            <person name="Nolan M."/>
            <person name="Ohm R."/>
            <person name="Pangilinan J."/>
            <person name="Park H.-J."/>
            <person name="Ramirez L."/>
            <person name="Alfaro M."/>
            <person name="Sun H."/>
            <person name="Tritt A."/>
            <person name="Yoshinaga Y."/>
            <person name="Zwiers L.-H."/>
            <person name="Turgeon B."/>
            <person name="Goodwin S."/>
            <person name="Spatafora J."/>
            <person name="Crous P."/>
            <person name="Grigoriev I."/>
        </authorList>
    </citation>
    <scope>NUCLEOTIDE SEQUENCE</scope>
    <source>
        <strain evidence="2">CBS 122368</strain>
    </source>
</reference>
<dbReference type="AlphaFoldDB" id="A0A6A6I371"/>
<proteinExistence type="predicted"/>
<evidence type="ECO:0000256" key="1">
    <source>
        <dbReference type="SAM" id="MobiDB-lite"/>
    </source>
</evidence>
<protein>
    <submittedName>
        <fullName evidence="2">Uncharacterized protein</fullName>
    </submittedName>
</protein>
<accession>A0A6A6I371</accession>
<keyword evidence="3" id="KW-1185">Reference proteome</keyword>
<sequence length="287" mass="31384">MHASEVRLHQHQPPDDTPWPGQTGRRHSISDACPFALRPPGVPPGVQETDSTTCSYGVDCYFCGALLTTSAGLGRMDWQGWAPSLAGVYFFYKLALAAAGVPIGRRRLKWTRPLSAPGDIHREREQILRDASSGRQLLSEQKWTRLTPPRCGCQWQTYHREAPLRTNRPALVGRAGWSSLHKPLAGAGAHHHRSSDRRGTLSETFWLRARKHCPRVVCNAAFCGAPDAMICAAAASQSRAGASRGERRGAAENDGGTATQTAETCGELPSLQLEQRGRPSFRFQNGP</sequence>
<feature type="region of interest" description="Disordered" evidence="1">
    <location>
        <begin position="1"/>
        <end position="26"/>
    </location>
</feature>